<proteinExistence type="predicted"/>
<dbReference type="EMBL" id="JAKRRX010000033">
    <property type="protein sequence ID" value="MCW8333730.1"/>
    <property type="molecule type" value="Genomic_DNA"/>
</dbReference>
<dbReference type="RefSeq" id="WP_265687216.1">
    <property type="nucleotide sequence ID" value="NZ_JAKRRX010000033.1"/>
</dbReference>
<keyword evidence="1" id="KW-0233">DNA recombination</keyword>
<dbReference type="GO" id="GO:0006310">
    <property type="term" value="P:DNA recombination"/>
    <property type="evidence" value="ECO:0007669"/>
    <property type="project" value="UniProtKB-KW"/>
</dbReference>
<evidence type="ECO:0000313" key="4">
    <source>
        <dbReference type="Proteomes" id="UP001155586"/>
    </source>
</evidence>
<sequence>MNKLVVKTLSSEFELDGKKLPKFPFVMDKYGNPHVIINRFLCEYHAFKKKNDSESTILPAARNIVSLFNQLDQTYISDNAKDKKVEKEARDNNASSYMNHDRDLDSGFNLYGDSFHQTWLSATDALLSLMLSNSEKISPNQNSTINRKMGDFISFLWWAEKNHYSHWLTGINDRTEHGDNEFSVALEPTKSKHYLYSNPHQLTVEDKGRRKVYGAKKRFDEAYTKLQVKKDSSATPKDMALHYRNLLILRVIREGSLRNTEDITLELSQFQGDPEYDTSGNKVWIKTSKTKGKHKVSRYVEIPAMLDKQIRKFIKMFRKQLLPKAMQGTEASPSDPVFPSAKTGKALNRTSVNGIFKEYGISPHLGRKLSLSEMVQSLHKQGLGEGDILLLVSEHAGHSDKTNGSTLRRHYLDALRELEMSTMENPVTLKCELSEAESEIDKLKRENEELRSRLLSTSSGSL</sequence>
<dbReference type="InterPro" id="IPR002104">
    <property type="entry name" value="Integrase_catalytic"/>
</dbReference>
<dbReference type="AlphaFoldDB" id="A0A9X3HQX2"/>
<dbReference type="GO" id="GO:0003677">
    <property type="term" value="F:DNA binding"/>
    <property type="evidence" value="ECO:0007669"/>
    <property type="project" value="InterPro"/>
</dbReference>
<accession>A0A9X3HQX2</accession>
<dbReference type="PROSITE" id="PS51898">
    <property type="entry name" value="TYR_RECOMBINASE"/>
    <property type="match status" value="1"/>
</dbReference>
<comment type="caution">
    <text evidence="3">The sequence shown here is derived from an EMBL/GenBank/DDBJ whole genome shotgun (WGS) entry which is preliminary data.</text>
</comment>
<name>A0A9X3HQX2_9VIBR</name>
<evidence type="ECO:0000256" key="1">
    <source>
        <dbReference type="ARBA" id="ARBA00023172"/>
    </source>
</evidence>
<organism evidence="3 4">
    <name type="scientific">Vibrio paucivorans</name>
    <dbReference type="NCBI Taxonomy" id="2829489"/>
    <lineage>
        <taxon>Bacteria</taxon>
        <taxon>Pseudomonadati</taxon>
        <taxon>Pseudomonadota</taxon>
        <taxon>Gammaproteobacteria</taxon>
        <taxon>Vibrionales</taxon>
        <taxon>Vibrionaceae</taxon>
        <taxon>Vibrio</taxon>
    </lineage>
</organism>
<feature type="domain" description="Tyr recombinase" evidence="2">
    <location>
        <begin position="218"/>
        <end position="424"/>
    </location>
</feature>
<reference evidence="3" key="1">
    <citation type="submission" date="2022-02" db="EMBL/GenBank/DDBJ databases">
        <title>Vibrio sp. nov., a new bacterium isolated from Bohai sea, China.</title>
        <authorList>
            <person name="Yuan Y."/>
        </authorList>
    </citation>
    <scope>NUCLEOTIDE SEQUENCE</scope>
    <source>
        <strain evidence="3">DBSS07</strain>
    </source>
</reference>
<gene>
    <name evidence="3" type="ORF">MD483_07825</name>
</gene>
<dbReference type="SUPFAM" id="SSF56349">
    <property type="entry name" value="DNA breaking-rejoining enzymes"/>
    <property type="match status" value="1"/>
</dbReference>
<evidence type="ECO:0000259" key="2">
    <source>
        <dbReference type="PROSITE" id="PS51898"/>
    </source>
</evidence>
<dbReference type="GO" id="GO:0015074">
    <property type="term" value="P:DNA integration"/>
    <property type="evidence" value="ECO:0007669"/>
    <property type="project" value="InterPro"/>
</dbReference>
<dbReference type="Proteomes" id="UP001155586">
    <property type="component" value="Unassembled WGS sequence"/>
</dbReference>
<dbReference type="InterPro" id="IPR013762">
    <property type="entry name" value="Integrase-like_cat_sf"/>
</dbReference>
<dbReference type="Gene3D" id="1.10.443.10">
    <property type="entry name" value="Intergrase catalytic core"/>
    <property type="match status" value="1"/>
</dbReference>
<dbReference type="InterPro" id="IPR011010">
    <property type="entry name" value="DNA_brk_join_enz"/>
</dbReference>
<keyword evidence="4" id="KW-1185">Reference proteome</keyword>
<protein>
    <recommendedName>
        <fullName evidence="2">Tyr recombinase domain-containing protein</fullName>
    </recommendedName>
</protein>
<evidence type="ECO:0000313" key="3">
    <source>
        <dbReference type="EMBL" id="MCW8333730.1"/>
    </source>
</evidence>